<keyword evidence="2" id="KW-1185">Reference proteome</keyword>
<dbReference type="OrthoDB" id="2663142at2759"/>
<dbReference type="EMBL" id="KN833796">
    <property type="protein sequence ID" value="KIK18826.1"/>
    <property type="molecule type" value="Genomic_DNA"/>
</dbReference>
<reference evidence="2" key="2">
    <citation type="submission" date="2015-01" db="EMBL/GenBank/DDBJ databases">
        <title>Evolutionary Origins and Diversification of the Mycorrhizal Mutualists.</title>
        <authorList>
            <consortium name="DOE Joint Genome Institute"/>
            <consortium name="Mycorrhizal Genomics Consortium"/>
            <person name="Kohler A."/>
            <person name="Kuo A."/>
            <person name="Nagy L.G."/>
            <person name="Floudas D."/>
            <person name="Copeland A."/>
            <person name="Barry K.W."/>
            <person name="Cichocki N."/>
            <person name="Veneault-Fourrey C."/>
            <person name="LaButti K."/>
            <person name="Lindquist E.A."/>
            <person name="Lipzen A."/>
            <person name="Lundell T."/>
            <person name="Morin E."/>
            <person name="Murat C."/>
            <person name="Riley R."/>
            <person name="Ohm R."/>
            <person name="Sun H."/>
            <person name="Tunlid A."/>
            <person name="Henrissat B."/>
            <person name="Grigoriev I.V."/>
            <person name="Hibbett D.S."/>
            <person name="Martin F."/>
        </authorList>
    </citation>
    <scope>NUCLEOTIDE SEQUENCE [LARGE SCALE GENOMIC DNA]</scope>
    <source>
        <strain evidence="2">441</strain>
    </source>
</reference>
<dbReference type="Proteomes" id="UP000054018">
    <property type="component" value="Unassembled WGS sequence"/>
</dbReference>
<accession>A0A0C9YQB4</accession>
<proteinExistence type="predicted"/>
<dbReference type="AlphaFoldDB" id="A0A0C9YQB4"/>
<reference evidence="1 2" key="1">
    <citation type="submission" date="2014-04" db="EMBL/GenBank/DDBJ databases">
        <authorList>
            <consortium name="DOE Joint Genome Institute"/>
            <person name="Kuo A."/>
            <person name="Kohler A."/>
            <person name="Costa M.D."/>
            <person name="Nagy L.G."/>
            <person name="Floudas D."/>
            <person name="Copeland A."/>
            <person name="Barry K.W."/>
            <person name="Cichocki N."/>
            <person name="Veneault-Fourrey C."/>
            <person name="LaButti K."/>
            <person name="Lindquist E.A."/>
            <person name="Lipzen A."/>
            <person name="Lundell T."/>
            <person name="Morin E."/>
            <person name="Murat C."/>
            <person name="Sun H."/>
            <person name="Tunlid A."/>
            <person name="Henrissat B."/>
            <person name="Grigoriev I.V."/>
            <person name="Hibbett D.S."/>
            <person name="Martin F."/>
            <person name="Nordberg H.P."/>
            <person name="Cantor M.N."/>
            <person name="Hua S.X."/>
        </authorList>
    </citation>
    <scope>NUCLEOTIDE SEQUENCE [LARGE SCALE GENOMIC DNA]</scope>
    <source>
        <strain evidence="1 2">441</strain>
    </source>
</reference>
<evidence type="ECO:0000313" key="2">
    <source>
        <dbReference type="Proteomes" id="UP000054018"/>
    </source>
</evidence>
<gene>
    <name evidence="1" type="ORF">PISMIDRAFT_108770</name>
</gene>
<protein>
    <submittedName>
        <fullName evidence="1">Uncharacterized protein</fullName>
    </submittedName>
</protein>
<sequence length="58" mass="6928">MYRCLRITEILRLIIEFLAYEDFITRCGARSIPRKDTARFARTCKAFMDPALDVLWRT</sequence>
<evidence type="ECO:0000313" key="1">
    <source>
        <dbReference type="EMBL" id="KIK18826.1"/>
    </source>
</evidence>
<name>A0A0C9YQB4_9AGAM</name>
<organism evidence="1 2">
    <name type="scientific">Pisolithus microcarpus 441</name>
    <dbReference type="NCBI Taxonomy" id="765257"/>
    <lineage>
        <taxon>Eukaryota</taxon>
        <taxon>Fungi</taxon>
        <taxon>Dikarya</taxon>
        <taxon>Basidiomycota</taxon>
        <taxon>Agaricomycotina</taxon>
        <taxon>Agaricomycetes</taxon>
        <taxon>Agaricomycetidae</taxon>
        <taxon>Boletales</taxon>
        <taxon>Sclerodermatineae</taxon>
        <taxon>Pisolithaceae</taxon>
        <taxon>Pisolithus</taxon>
    </lineage>
</organism>
<dbReference type="HOGENOM" id="CLU_2979948_0_0_1"/>